<feature type="domain" description="DNA polymerase alpha/delta/epsilon subunit B" evidence="5">
    <location>
        <begin position="182"/>
        <end position="392"/>
    </location>
</feature>
<dbReference type="PANTHER" id="PTHR10416">
    <property type="entry name" value="DNA POLYMERASE DELTA SUBUNIT 2"/>
    <property type="match status" value="1"/>
</dbReference>
<dbReference type="GO" id="GO:0006271">
    <property type="term" value="P:DNA strand elongation involved in DNA replication"/>
    <property type="evidence" value="ECO:0007669"/>
    <property type="project" value="TreeGrafter"/>
</dbReference>
<dbReference type="InterPro" id="IPR040663">
    <property type="entry name" value="DNA_pol_D_N"/>
</dbReference>
<dbReference type="InterPro" id="IPR024826">
    <property type="entry name" value="DNA_pol_delta/II_ssu"/>
</dbReference>
<evidence type="ECO:0000256" key="3">
    <source>
        <dbReference type="ARBA" id="ARBA00022705"/>
    </source>
</evidence>
<evidence type="ECO:0000256" key="2">
    <source>
        <dbReference type="ARBA" id="ARBA00006035"/>
    </source>
</evidence>
<dbReference type="EMBL" id="CAJFCJ010000019">
    <property type="protein sequence ID" value="CAD5123822.1"/>
    <property type="molecule type" value="Genomic_DNA"/>
</dbReference>
<keyword evidence="8" id="KW-1185">Reference proteome</keyword>
<gene>
    <name evidence="7" type="ORF">DGYR_LOCUS11455</name>
</gene>
<dbReference type="AlphaFoldDB" id="A0A7I8W6T1"/>
<dbReference type="GO" id="GO:0043625">
    <property type="term" value="C:delta DNA polymerase complex"/>
    <property type="evidence" value="ECO:0007669"/>
    <property type="project" value="TreeGrafter"/>
</dbReference>
<dbReference type="Gene3D" id="3.60.21.50">
    <property type="match status" value="1"/>
</dbReference>
<proteinExistence type="inferred from homology"/>
<dbReference type="InterPro" id="IPR041863">
    <property type="entry name" value="PolD2_C"/>
</dbReference>
<dbReference type="GO" id="GO:0003677">
    <property type="term" value="F:DNA binding"/>
    <property type="evidence" value="ECO:0007669"/>
    <property type="project" value="InterPro"/>
</dbReference>
<evidence type="ECO:0000256" key="4">
    <source>
        <dbReference type="ARBA" id="ARBA00023242"/>
    </source>
</evidence>
<evidence type="ECO:0000313" key="7">
    <source>
        <dbReference type="EMBL" id="CAD5123822.1"/>
    </source>
</evidence>
<keyword evidence="3" id="KW-0235">DNA replication</keyword>
<dbReference type="Pfam" id="PF18018">
    <property type="entry name" value="DNA_pol_D_N"/>
    <property type="match status" value="1"/>
</dbReference>
<evidence type="ECO:0000259" key="5">
    <source>
        <dbReference type="Pfam" id="PF04042"/>
    </source>
</evidence>
<dbReference type="PANTHER" id="PTHR10416:SF0">
    <property type="entry name" value="DNA POLYMERASE DELTA SUBUNIT 2"/>
    <property type="match status" value="1"/>
</dbReference>
<dbReference type="OrthoDB" id="3763at2759"/>
<comment type="similarity">
    <text evidence="2">Belongs to the DNA polymerase delta/II small subunit family.</text>
</comment>
<keyword evidence="4" id="KW-0539">Nucleus</keyword>
<evidence type="ECO:0000256" key="1">
    <source>
        <dbReference type="ARBA" id="ARBA00004123"/>
    </source>
</evidence>
<dbReference type="InterPro" id="IPR007185">
    <property type="entry name" value="DNA_pol_a/d/e_bsu"/>
</dbReference>
<dbReference type="Gene3D" id="2.40.50.430">
    <property type="match status" value="1"/>
</dbReference>
<dbReference type="Pfam" id="PF04042">
    <property type="entry name" value="DNA_pol_E_B"/>
    <property type="match status" value="1"/>
</dbReference>
<sequence length="444" mass="50170">MEGNLNTSQIKRVAVKCEDRSENFKYQTSDKNFQRQFAHIYSERLLTLRPKLEKAVKEVFDLPIYKLKDLQTNKRCVIIGTLFKSMQLRPTILKEISEENDIPPQPMDCYIDESDELYLEDEVQRIILVGNIKASDYVTGVTTAIVGLEKEEDHGKFYVEEVFELPLPEQRAKPSLSDDMWIAFVSGLDLDGANDDLVSLQLLVDYLTGILGCDEDQAKISKITRCIFAGNCLNAATVDKNSVQKAKYLSKKSTSGSLEAMRELDHFLSQIVSNMNVTLLPGKNDPANYALPQQQFHKCMFPSAGKNTNFHLTTNPCSLNIHGFDVLGHSGTPLHNISEYSSLKSDTSLLFKTLKWRHLAPTAPDTLACYPLFNRDPFIVETTPHIFFSGNHDRLQHKIFEENGKEVLLLGLPRFSVTKTFALVNLKTYEVCPVTIDTCIEESS</sequence>
<comment type="subcellular location">
    <subcellularLocation>
        <location evidence="1">Nucleus</location>
    </subcellularLocation>
</comment>
<protein>
    <submittedName>
        <fullName evidence="7">DgyrCDS12130</fullName>
    </submittedName>
</protein>
<comment type="caution">
    <text evidence="7">The sequence shown here is derived from an EMBL/GenBank/DDBJ whole genome shotgun (WGS) entry which is preliminary data.</text>
</comment>
<feature type="domain" description="DNA polymerase delta subunit OB-fold" evidence="6">
    <location>
        <begin position="36"/>
        <end position="162"/>
    </location>
</feature>
<reference evidence="7 8" key="1">
    <citation type="submission" date="2020-08" db="EMBL/GenBank/DDBJ databases">
        <authorList>
            <person name="Hejnol A."/>
        </authorList>
    </citation>
    <scope>NUCLEOTIDE SEQUENCE [LARGE SCALE GENOMIC DNA]</scope>
</reference>
<accession>A0A7I8W6T1</accession>
<name>A0A7I8W6T1_9ANNE</name>
<dbReference type="Proteomes" id="UP000549394">
    <property type="component" value="Unassembled WGS sequence"/>
</dbReference>
<evidence type="ECO:0000259" key="6">
    <source>
        <dbReference type="Pfam" id="PF18018"/>
    </source>
</evidence>
<organism evidence="7 8">
    <name type="scientific">Dimorphilus gyrociliatus</name>
    <dbReference type="NCBI Taxonomy" id="2664684"/>
    <lineage>
        <taxon>Eukaryota</taxon>
        <taxon>Metazoa</taxon>
        <taxon>Spiralia</taxon>
        <taxon>Lophotrochozoa</taxon>
        <taxon>Annelida</taxon>
        <taxon>Polychaeta</taxon>
        <taxon>Polychaeta incertae sedis</taxon>
        <taxon>Dinophilidae</taxon>
        <taxon>Dimorphilus</taxon>
    </lineage>
</organism>
<dbReference type="CDD" id="cd07387">
    <property type="entry name" value="MPP_PolD2_C"/>
    <property type="match status" value="1"/>
</dbReference>
<evidence type="ECO:0000313" key="8">
    <source>
        <dbReference type="Proteomes" id="UP000549394"/>
    </source>
</evidence>